<dbReference type="Gene3D" id="1.10.287.110">
    <property type="entry name" value="DnaJ domain"/>
    <property type="match status" value="1"/>
</dbReference>
<dbReference type="SUPFAM" id="SSF160246">
    <property type="entry name" value="EspE N-terminal domain-like"/>
    <property type="match status" value="1"/>
</dbReference>
<dbReference type="InterPro" id="IPR037257">
    <property type="entry name" value="T2SS_E_N_sf"/>
</dbReference>
<dbReference type="Pfam" id="PF14332">
    <property type="entry name" value="DUF4388"/>
    <property type="match status" value="1"/>
</dbReference>
<dbReference type="PANTHER" id="PTHR44145:SF3">
    <property type="entry name" value="DNAJ HOMOLOG SUBFAMILY A MEMBER 3, MITOCHONDRIAL"/>
    <property type="match status" value="1"/>
</dbReference>
<dbReference type="RefSeq" id="WP_176064319.1">
    <property type="nucleotide sequence ID" value="NZ_BJTG01000003.1"/>
</dbReference>
<dbReference type="SMART" id="SM00271">
    <property type="entry name" value="DnaJ"/>
    <property type="match status" value="1"/>
</dbReference>
<proteinExistence type="predicted"/>
<dbReference type="Proteomes" id="UP000503640">
    <property type="component" value="Unassembled WGS sequence"/>
</dbReference>
<feature type="region of interest" description="Disordered" evidence="2">
    <location>
        <begin position="267"/>
        <end position="333"/>
    </location>
</feature>
<dbReference type="InterPro" id="IPR001623">
    <property type="entry name" value="DnaJ_domain"/>
</dbReference>
<organism evidence="4 5">
    <name type="scientific">Anaeromyxobacter diazotrophicus</name>
    <dbReference type="NCBI Taxonomy" id="2590199"/>
    <lineage>
        <taxon>Bacteria</taxon>
        <taxon>Pseudomonadati</taxon>
        <taxon>Myxococcota</taxon>
        <taxon>Myxococcia</taxon>
        <taxon>Myxococcales</taxon>
        <taxon>Cystobacterineae</taxon>
        <taxon>Anaeromyxobacteraceae</taxon>
        <taxon>Anaeromyxobacter</taxon>
    </lineage>
</organism>
<name>A0A7I9VKZ1_9BACT</name>
<dbReference type="InterPro" id="IPR018253">
    <property type="entry name" value="DnaJ_domain_CS"/>
</dbReference>
<dbReference type="SUPFAM" id="SSF46565">
    <property type="entry name" value="Chaperone J-domain"/>
    <property type="match status" value="1"/>
</dbReference>
<dbReference type="InterPro" id="IPR025497">
    <property type="entry name" value="PatA-like_N"/>
</dbReference>
<feature type="compositionally biased region" description="Pro residues" evidence="2">
    <location>
        <begin position="267"/>
        <end position="318"/>
    </location>
</feature>
<dbReference type="Pfam" id="PF00226">
    <property type="entry name" value="DnaJ"/>
    <property type="match status" value="1"/>
</dbReference>
<feature type="domain" description="J" evidence="3">
    <location>
        <begin position="393"/>
        <end position="464"/>
    </location>
</feature>
<dbReference type="PROSITE" id="PS00636">
    <property type="entry name" value="DNAJ_1"/>
    <property type="match status" value="1"/>
</dbReference>
<accession>A0A7I9VKZ1</accession>
<evidence type="ECO:0000313" key="5">
    <source>
        <dbReference type="Proteomes" id="UP000503640"/>
    </source>
</evidence>
<keyword evidence="5" id="KW-1185">Reference proteome</keyword>
<dbReference type="InterPro" id="IPR036869">
    <property type="entry name" value="J_dom_sf"/>
</dbReference>
<evidence type="ECO:0000256" key="2">
    <source>
        <dbReference type="SAM" id="MobiDB-lite"/>
    </source>
</evidence>
<evidence type="ECO:0000259" key="3">
    <source>
        <dbReference type="PROSITE" id="PS50076"/>
    </source>
</evidence>
<evidence type="ECO:0000313" key="4">
    <source>
        <dbReference type="EMBL" id="GEJ56848.1"/>
    </source>
</evidence>
<dbReference type="InterPro" id="IPR051938">
    <property type="entry name" value="Apopto_cytoskel_mod"/>
</dbReference>
<keyword evidence="1" id="KW-0143">Chaperone</keyword>
<feature type="compositionally biased region" description="Low complexity" evidence="2">
    <location>
        <begin position="354"/>
        <end position="373"/>
    </location>
</feature>
<dbReference type="Gene3D" id="1.25.40.10">
    <property type="entry name" value="Tetratricopeptide repeat domain"/>
    <property type="match status" value="1"/>
</dbReference>
<dbReference type="EMBL" id="BJTG01000003">
    <property type="protein sequence ID" value="GEJ56848.1"/>
    <property type="molecule type" value="Genomic_DNA"/>
</dbReference>
<dbReference type="PANTHER" id="PTHR44145">
    <property type="entry name" value="DNAJ HOMOLOG SUBFAMILY A MEMBER 3, MITOCHONDRIAL"/>
    <property type="match status" value="1"/>
</dbReference>
<dbReference type="PROSITE" id="PS50076">
    <property type="entry name" value="DNAJ_2"/>
    <property type="match status" value="1"/>
</dbReference>
<dbReference type="PRINTS" id="PR00625">
    <property type="entry name" value="JDOMAIN"/>
</dbReference>
<evidence type="ECO:0000256" key="1">
    <source>
        <dbReference type="ARBA" id="ARBA00023186"/>
    </source>
</evidence>
<dbReference type="SUPFAM" id="SSF48452">
    <property type="entry name" value="TPR-like"/>
    <property type="match status" value="1"/>
</dbReference>
<gene>
    <name evidence="4" type="ORF">AMYX_15890</name>
</gene>
<feature type="region of interest" description="Disordered" evidence="2">
    <location>
        <begin position="346"/>
        <end position="378"/>
    </location>
</feature>
<dbReference type="InterPro" id="IPR011990">
    <property type="entry name" value="TPR-like_helical_dom_sf"/>
</dbReference>
<comment type="caution">
    <text evidence="4">The sequence shown here is derived from an EMBL/GenBank/DDBJ whole genome shotgun (WGS) entry which is preliminary data.</text>
</comment>
<dbReference type="AlphaFoldDB" id="A0A7I9VKZ1"/>
<reference evidence="5" key="1">
    <citation type="journal article" date="2020" name="Appl. Environ. Microbiol.">
        <title>Diazotrophic Anaeromyxobacter Isolates from Soils.</title>
        <authorList>
            <person name="Masuda Y."/>
            <person name="Yamanaka H."/>
            <person name="Xu Z.X."/>
            <person name="Shiratori Y."/>
            <person name="Aono T."/>
            <person name="Amachi S."/>
            <person name="Senoo K."/>
            <person name="Itoh H."/>
        </authorList>
    </citation>
    <scope>NUCLEOTIDE SEQUENCE [LARGE SCALE GENOMIC DNA]</scope>
    <source>
        <strain evidence="5">R267</strain>
    </source>
</reference>
<sequence length="610" mass="63874">MSFLDEPGDLAQVPLAAVLLEALNRRVTGVLTVEHGGGASRVYLRHGVPAGAQSFGGFRPLGQALLAAGLIDVDALGRSLAEMAATGRPQGEVLVAMGVVTREQVDQALSDQQGAYLREIAALAAGRFSFDGAAPVPAWTESIRIAPLQAIVEALQEPQAGSLVMAALQPVAAGPIALAPGYGQLQAAFGWSAAEAALVERLRSLTTLEAFFADPGVGPERARAILAAMLLLGLASGHGGREAAVETVPGLVVELADLAGMAVEPVEPPEPAAAAPRPEPAPAPPPFAAAPPPGLERAPAPPAPAAQPAPPPPPPAPAAPAGRRSDPEEARRRRQRLLQRAMQNMGVGPLSGHAQPAREGAPAARAARPAPTAADEELRRALEAAAPRARSADLFERLGIGRGATREQVKTAYFQLAKQLHPDRFASPALADLAPQVKDLFAALNEAYEVLSDDRRRADYLARLAGDAGAAAPAGDPARARVDFEKAEACARTRDYARARGFYEAALRADPRAEYQVAYAGVLLQDPRGDRARARALAEAALRDPACLDRAALVAALLARDEGDDEGAERLLRRALAANPRNAEAERELRALEARRGARPSRLSTLFRKK</sequence>
<dbReference type="CDD" id="cd06257">
    <property type="entry name" value="DnaJ"/>
    <property type="match status" value="1"/>
</dbReference>
<protein>
    <recommendedName>
        <fullName evidence="3">J domain-containing protein</fullName>
    </recommendedName>
</protein>